<evidence type="ECO:0000256" key="1">
    <source>
        <dbReference type="SAM" id="MobiDB-lite"/>
    </source>
</evidence>
<dbReference type="Proteomes" id="UP001459277">
    <property type="component" value="Unassembled WGS sequence"/>
</dbReference>
<sequence length="100" mass="11452">MNKRRNIEVIKNGHPKKSPCSLVVIKNGRPKKSPRSSGMIKNGHPKKLTYSLAVIKNDRPKKLAHFQDQAMIPQTSKKTFKRQILRSCRKNTTILEEESS</sequence>
<gene>
    <name evidence="2" type="ORF">SO802_014918</name>
</gene>
<name>A0AAW2CSW1_9ROSI</name>
<proteinExistence type="predicted"/>
<keyword evidence="3" id="KW-1185">Reference proteome</keyword>
<feature type="region of interest" description="Disordered" evidence="1">
    <location>
        <begin position="26"/>
        <end position="45"/>
    </location>
</feature>
<evidence type="ECO:0000313" key="2">
    <source>
        <dbReference type="EMBL" id="KAL0001137.1"/>
    </source>
</evidence>
<comment type="caution">
    <text evidence="2">The sequence shown here is derived from an EMBL/GenBank/DDBJ whole genome shotgun (WGS) entry which is preliminary data.</text>
</comment>
<reference evidence="2 3" key="1">
    <citation type="submission" date="2024-01" db="EMBL/GenBank/DDBJ databases">
        <title>A telomere-to-telomere, gap-free genome of sweet tea (Lithocarpus litseifolius).</title>
        <authorList>
            <person name="Zhou J."/>
        </authorList>
    </citation>
    <scope>NUCLEOTIDE SEQUENCE [LARGE SCALE GENOMIC DNA]</scope>
    <source>
        <strain evidence="2">Zhou-2022a</strain>
        <tissue evidence="2">Leaf</tissue>
    </source>
</reference>
<evidence type="ECO:0000313" key="3">
    <source>
        <dbReference type="Proteomes" id="UP001459277"/>
    </source>
</evidence>
<dbReference type="AlphaFoldDB" id="A0AAW2CSW1"/>
<dbReference type="EMBL" id="JAZDWU010000005">
    <property type="protein sequence ID" value="KAL0001137.1"/>
    <property type="molecule type" value="Genomic_DNA"/>
</dbReference>
<protein>
    <submittedName>
        <fullName evidence="2">Uncharacterized protein</fullName>
    </submittedName>
</protein>
<accession>A0AAW2CSW1</accession>
<organism evidence="2 3">
    <name type="scientific">Lithocarpus litseifolius</name>
    <dbReference type="NCBI Taxonomy" id="425828"/>
    <lineage>
        <taxon>Eukaryota</taxon>
        <taxon>Viridiplantae</taxon>
        <taxon>Streptophyta</taxon>
        <taxon>Embryophyta</taxon>
        <taxon>Tracheophyta</taxon>
        <taxon>Spermatophyta</taxon>
        <taxon>Magnoliopsida</taxon>
        <taxon>eudicotyledons</taxon>
        <taxon>Gunneridae</taxon>
        <taxon>Pentapetalae</taxon>
        <taxon>rosids</taxon>
        <taxon>fabids</taxon>
        <taxon>Fagales</taxon>
        <taxon>Fagaceae</taxon>
        <taxon>Lithocarpus</taxon>
    </lineage>
</organism>